<feature type="transmembrane region" description="Helical" evidence="1">
    <location>
        <begin position="77"/>
        <end position="97"/>
    </location>
</feature>
<organism evidence="2">
    <name type="scientific">Symphylella sp. YG-2006</name>
    <dbReference type="NCBI Taxonomy" id="390856"/>
    <lineage>
        <taxon>Eukaryota</taxon>
        <taxon>Metazoa</taxon>
        <taxon>Ecdysozoa</taxon>
        <taxon>Arthropoda</taxon>
        <taxon>Myriapoda</taxon>
        <taxon>Symphyla</taxon>
        <taxon>Scolopendrellidae</taxon>
        <taxon>Symphylella</taxon>
    </lineage>
</organism>
<dbReference type="GeneID" id="7042965"/>
<dbReference type="CTD" id="4541"/>
<evidence type="ECO:0000313" key="2">
    <source>
        <dbReference type="EMBL" id="ABQ01743.1"/>
    </source>
</evidence>
<gene>
    <name evidence="2" type="primary">ND6</name>
</gene>
<dbReference type="AlphaFoldDB" id="B7S774"/>
<accession>B7S774</accession>
<reference evidence="2" key="1">
    <citation type="journal article" date="2008" name="Mol. Phylogenet. Evol.">
        <title>The complete mitochondrial genome of Symphylella sp. (Myriapoda: Symphyla): Extensive gene order rearrangement and evidence in favor of Progoneata.</title>
        <authorList>
            <person name="Gai Y."/>
            <person name="Song D."/>
            <person name="Sun H."/>
            <person name="Yang Q."/>
            <person name="Zhou K."/>
        </authorList>
    </citation>
    <scope>NUCLEOTIDE SEQUENCE</scope>
</reference>
<proteinExistence type="predicted"/>
<protein>
    <submittedName>
        <fullName evidence="2">NADH dehydrogenase subunit 6</fullName>
    </submittedName>
</protein>
<keyword evidence="1" id="KW-0472">Membrane</keyword>
<feature type="transmembrane region" description="Helical" evidence="1">
    <location>
        <begin position="117"/>
        <end position="137"/>
    </location>
</feature>
<feature type="transmembrane region" description="Helical" evidence="1">
    <location>
        <begin position="44"/>
        <end position="65"/>
    </location>
</feature>
<name>B7S774_9MYRI</name>
<feature type="transmembrane region" description="Helical" evidence="1">
    <location>
        <begin position="21"/>
        <end position="38"/>
    </location>
</feature>
<dbReference type="RefSeq" id="YP_002317257.1">
    <property type="nucleotide sequence ID" value="NC_011572.1"/>
</dbReference>
<keyword evidence="2" id="KW-0496">Mitochondrion</keyword>
<geneLocation type="mitochondrion" evidence="2"/>
<evidence type="ECO:0000256" key="1">
    <source>
        <dbReference type="SAM" id="Phobius"/>
    </source>
</evidence>
<sequence length="147" mass="16860">MSSMIILSFMMILMMKHPLSMGITLLMTAMISSILSLMMMNSPWYPFIFFIIMVGGVLVLFLYMASISPNSMKPSSIIMPMMITITISIFMNQNMKINQTTDNLLTMKTLFMSTNSWMIPLMAMYLLITMILIIKITNKNKSPLRKM</sequence>
<keyword evidence="1" id="KW-0812">Transmembrane</keyword>
<dbReference type="EMBL" id="EF576853">
    <property type="protein sequence ID" value="ABQ01743.1"/>
    <property type="molecule type" value="Genomic_DNA"/>
</dbReference>
<keyword evidence="1" id="KW-1133">Transmembrane helix</keyword>